<keyword evidence="5" id="KW-1185">Reference proteome</keyword>
<dbReference type="GO" id="GO:0005840">
    <property type="term" value="C:ribosome"/>
    <property type="evidence" value="ECO:0007669"/>
    <property type="project" value="UniProtKB-KW"/>
</dbReference>
<dbReference type="PRINTS" id="PR00062">
    <property type="entry name" value="RIBOSOMALL20"/>
</dbReference>
<dbReference type="InterPro" id="IPR005813">
    <property type="entry name" value="Ribosomal_bL20"/>
</dbReference>
<name>A0ABM1JJP2_GEKJA</name>
<dbReference type="SUPFAM" id="SSF74731">
    <property type="entry name" value="Ribosomal protein L20"/>
    <property type="match status" value="1"/>
</dbReference>
<proteinExistence type="inferred from homology"/>
<accession>A0ABM1JJP2</accession>
<dbReference type="CDD" id="cd07026">
    <property type="entry name" value="Ribosomal_L20"/>
    <property type="match status" value="1"/>
</dbReference>
<reference evidence="6" key="1">
    <citation type="submission" date="2025-08" db="UniProtKB">
        <authorList>
            <consortium name="RefSeq"/>
        </authorList>
    </citation>
    <scope>IDENTIFICATION</scope>
</reference>
<keyword evidence="3 4" id="KW-0687">Ribonucleoprotein</keyword>
<dbReference type="HAMAP" id="MF_00382">
    <property type="entry name" value="Ribosomal_bL20"/>
    <property type="match status" value="1"/>
</dbReference>
<gene>
    <name evidence="6" type="primary">MRPL20</name>
</gene>
<dbReference type="Gene3D" id="1.10.1900.20">
    <property type="entry name" value="Ribosomal protein L20"/>
    <property type="match status" value="1"/>
</dbReference>
<dbReference type="Gene3D" id="6.10.160.10">
    <property type="match status" value="1"/>
</dbReference>
<dbReference type="RefSeq" id="XP_015261679.1">
    <property type="nucleotide sequence ID" value="XM_015406193.1"/>
</dbReference>
<sequence>MVFLTASLWIRTRKTDRFWRKYDVLQHARHFRGRKNRCFGLAVRVVRRAMVYATNARSLKKRDMRKLWITRITAGALEHSLKYHHFISGLYKCQVELNRKVLADMAIYEPKTFKSLAALAKRRGEEGLVAAKEGKEPEGIFSRYVPYY</sequence>
<evidence type="ECO:0000256" key="2">
    <source>
        <dbReference type="ARBA" id="ARBA00022980"/>
    </source>
</evidence>
<organism evidence="5 6">
    <name type="scientific">Gekko japonicus</name>
    <name type="common">Schlegel's Japanese gecko</name>
    <dbReference type="NCBI Taxonomy" id="146911"/>
    <lineage>
        <taxon>Eukaryota</taxon>
        <taxon>Metazoa</taxon>
        <taxon>Chordata</taxon>
        <taxon>Craniata</taxon>
        <taxon>Vertebrata</taxon>
        <taxon>Euteleostomi</taxon>
        <taxon>Lepidosauria</taxon>
        <taxon>Squamata</taxon>
        <taxon>Bifurcata</taxon>
        <taxon>Gekkota</taxon>
        <taxon>Gekkonidae</taxon>
        <taxon>Gekkoninae</taxon>
        <taxon>Gekko</taxon>
    </lineage>
</organism>
<dbReference type="PANTHER" id="PTHR10986">
    <property type="entry name" value="39S RIBOSOMAL PROTEIN L20"/>
    <property type="match status" value="1"/>
</dbReference>
<dbReference type="NCBIfam" id="TIGR01032">
    <property type="entry name" value="rplT_bact"/>
    <property type="match status" value="1"/>
</dbReference>
<dbReference type="InterPro" id="IPR035566">
    <property type="entry name" value="Ribosomal_protein_bL20_C"/>
</dbReference>
<dbReference type="Pfam" id="PF00453">
    <property type="entry name" value="Ribosomal_L20"/>
    <property type="match status" value="1"/>
</dbReference>
<dbReference type="Proteomes" id="UP000694871">
    <property type="component" value="Unplaced"/>
</dbReference>
<keyword evidence="2 4" id="KW-0689">Ribosomal protein</keyword>
<protein>
    <submittedName>
        <fullName evidence="6">39S ribosomal protein L20, mitochondrial</fullName>
    </submittedName>
</protein>
<evidence type="ECO:0000256" key="1">
    <source>
        <dbReference type="ARBA" id="ARBA00007698"/>
    </source>
</evidence>
<evidence type="ECO:0000256" key="4">
    <source>
        <dbReference type="RuleBase" id="RU000561"/>
    </source>
</evidence>
<comment type="similarity">
    <text evidence="1 4">Belongs to the bacterial ribosomal protein bL20 family.</text>
</comment>
<evidence type="ECO:0000313" key="5">
    <source>
        <dbReference type="Proteomes" id="UP000694871"/>
    </source>
</evidence>
<dbReference type="GeneID" id="107106103"/>
<evidence type="ECO:0000256" key="3">
    <source>
        <dbReference type="ARBA" id="ARBA00023274"/>
    </source>
</evidence>
<evidence type="ECO:0000313" key="6">
    <source>
        <dbReference type="RefSeq" id="XP_015261679.1"/>
    </source>
</evidence>